<reference evidence="4" key="1">
    <citation type="journal article" date="2017" name="Genome Biol.">
        <title>Comparative genomics reveals high biological diversity and specific adaptations in the industrially and medically important fungal genus Aspergillus.</title>
        <authorList>
            <person name="de Vries R.P."/>
            <person name="Riley R."/>
            <person name="Wiebenga A."/>
            <person name="Aguilar-Osorio G."/>
            <person name="Amillis S."/>
            <person name="Uchima C.A."/>
            <person name="Anderluh G."/>
            <person name="Asadollahi M."/>
            <person name="Askin M."/>
            <person name="Barry K."/>
            <person name="Battaglia E."/>
            <person name="Bayram O."/>
            <person name="Benocci T."/>
            <person name="Braus-Stromeyer S.A."/>
            <person name="Caldana C."/>
            <person name="Canovas D."/>
            <person name="Cerqueira G.C."/>
            <person name="Chen F."/>
            <person name="Chen W."/>
            <person name="Choi C."/>
            <person name="Clum A."/>
            <person name="Dos Santos R.A."/>
            <person name="Damasio A.R."/>
            <person name="Diallinas G."/>
            <person name="Emri T."/>
            <person name="Fekete E."/>
            <person name="Flipphi M."/>
            <person name="Freyberg S."/>
            <person name="Gallo A."/>
            <person name="Gournas C."/>
            <person name="Habgood R."/>
            <person name="Hainaut M."/>
            <person name="Harispe M.L."/>
            <person name="Henrissat B."/>
            <person name="Hilden K.S."/>
            <person name="Hope R."/>
            <person name="Hossain A."/>
            <person name="Karabika E."/>
            <person name="Karaffa L."/>
            <person name="Karanyi Z."/>
            <person name="Krasevec N."/>
            <person name="Kuo A."/>
            <person name="Kusch H."/>
            <person name="LaButti K."/>
            <person name="Lagendijk E.L."/>
            <person name="Lapidus A."/>
            <person name="Levasseur A."/>
            <person name="Lindquist E."/>
            <person name="Lipzen A."/>
            <person name="Logrieco A.F."/>
            <person name="MacCabe A."/>
            <person name="Maekelae M.R."/>
            <person name="Malavazi I."/>
            <person name="Melin P."/>
            <person name="Meyer V."/>
            <person name="Mielnichuk N."/>
            <person name="Miskei M."/>
            <person name="Molnar A.P."/>
            <person name="Mule G."/>
            <person name="Ngan C.Y."/>
            <person name="Orejas M."/>
            <person name="Orosz E."/>
            <person name="Ouedraogo J.P."/>
            <person name="Overkamp K.M."/>
            <person name="Park H.-S."/>
            <person name="Perrone G."/>
            <person name="Piumi F."/>
            <person name="Punt P.J."/>
            <person name="Ram A.F."/>
            <person name="Ramon A."/>
            <person name="Rauscher S."/>
            <person name="Record E."/>
            <person name="Riano-Pachon D.M."/>
            <person name="Robert V."/>
            <person name="Roehrig J."/>
            <person name="Ruller R."/>
            <person name="Salamov A."/>
            <person name="Salih N.S."/>
            <person name="Samson R.A."/>
            <person name="Sandor E."/>
            <person name="Sanguinetti M."/>
            <person name="Schuetze T."/>
            <person name="Sepcic K."/>
            <person name="Shelest E."/>
            <person name="Sherlock G."/>
            <person name="Sophianopoulou V."/>
            <person name="Squina F.M."/>
            <person name="Sun H."/>
            <person name="Susca A."/>
            <person name="Todd R.B."/>
            <person name="Tsang A."/>
            <person name="Unkles S.E."/>
            <person name="van de Wiele N."/>
            <person name="van Rossen-Uffink D."/>
            <person name="Oliveira J.V."/>
            <person name="Vesth T.C."/>
            <person name="Visser J."/>
            <person name="Yu J.-H."/>
            <person name="Zhou M."/>
            <person name="Andersen M.R."/>
            <person name="Archer D.B."/>
            <person name="Baker S.E."/>
            <person name="Benoit I."/>
            <person name="Brakhage A.A."/>
            <person name="Braus G.H."/>
            <person name="Fischer R."/>
            <person name="Frisvad J.C."/>
            <person name="Goldman G.H."/>
            <person name="Houbraken J."/>
            <person name="Oakley B."/>
            <person name="Pocsi I."/>
            <person name="Scazzocchio C."/>
            <person name="Seiboth B."/>
            <person name="vanKuyk P.A."/>
            <person name="Wortman J."/>
            <person name="Dyer P.S."/>
            <person name="Grigoriev I.V."/>
        </authorList>
    </citation>
    <scope>NUCLEOTIDE SEQUENCE [LARGE SCALE GENOMIC DNA]</scope>
    <source>
        <strain evidence="4">CBS 516.65</strain>
    </source>
</reference>
<dbReference type="EMBL" id="KV878888">
    <property type="protein sequence ID" value="OJJ89179.1"/>
    <property type="molecule type" value="Genomic_DNA"/>
</dbReference>
<evidence type="ECO:0000313" key="4">
    <source>
        <dbReference type="Proteomes" id="UP000184300"/>
    </source>
</evidence>
<gene>
    <name evidence="3" type="ORF">ASPGLDRAFT_78405</name>
</gene>
<evidence type="ECO:0000256" key="2">
    <source>
        <dbReference type="ARBA" id="ARBA00023242"/>
    </source>
</evidence>
<name>A0A1L9VZ74_ASPGL</name>
<dbReference type="GO" id="GO:0000976">
    <property type="term" value="F:transcription cis-regulatory region binding"/>
    <property type="evidence" value="ECO:0007669"/>
    <property type="project" value="TreeGrafter"/>
</dbReference>
<evidence type="ECO:0008006" key="5">
    <source>
        <dbReference type="Google" id="ProtNLM"/>
    </source>
</evidence>
<evidence type="ECO:0000256" key="1">
    <source>
        <dbReference type="ARBA" id="ARBA00004123"/>
    </source>
</evidence>
<dbReference type="InterPro" id="IPR021858">
    <property type="entry name" value="Fun_TF"/>
</dbReference>
<keyword evidence="2" id="KW-0539">Nucleus</keyword>
<dbReference type="OrthoDB" id="4525710at2759"/>
<dbReference type="Pfam" id="PF11951">
    <property type="entry name" value="Fungal_trans_2"/>
    <property type="match status" value="1"/>
</dbReference>
<dbReference type="GO" id="GO:0045944">
    <property type="term" value="P:positive regulation of transcription by RNA polymerase II"/>
    <property type="evidence" value="ECO:0007669"/>
    <property type="project" value="TreeGrafter"/>
</dbReference>
<comment type="subcellular location">
    <subcellularLocation>
        <location evidence="1">Nucleus</location>
    </subcellularLocation>
</comment>
<dbReference type="GO" id="GO:0005634">
    <property type="term" value="C:nucleus"/>
    <property type="evidence" value="ECO:0007669"/>
    <property type="project" value="UniProtKB-SubCell"/>
</dbReference>
<dbReference type="GeneID" id="34466217"/>
<dbReference type="VEuPathDB" id="FungiDB:ASPGLDRAFT_78405"/>
<dbReference type="PANTHER" id="PTHR37534:SF2">
    <property type="entry name" value="N-ACETYLTRANSFERASE DOMAIN-CONTAINING PROTEIN"/>
    <property type="match status" value="1"/>
</dbReference>
<dbReference type="AlphaFoldDB" id="A0A1L9VZ74"/>
<accession>A0A1L9VZ74</accession>
<keyword evidence="4" id="KW-1185">Reference proteome</keyword>
<dbReference type="STRING" id="1160497.A0A1L9VZ74"/>
<evidence type="ECO:0000313" key="3">
    <source>
        <dbReference type="EMBL" id="OJJ89179.1"/>
    </source>
</evidence>
<sequence length="368" mass="41847">MTIQLLTFQRSLNLPHQTSLKATHTPWLQIGPSESCLLRYFVEELARWFDICDPSNHFESTIPQRARECFTLRHVILAASARHFSTLPTDRQTATFQKYNMKHDITIDEETVLYYHNQCITDLRSLAAQPDAIMDENLLAAVVILRFYEELDNPFVALPTETAARGLHVFIEAQAQTALSPPPTLPSNSNANGTLRQAVFWTGFQQEFHMAFSQQRPFRLPLSLSVTQGHLVWIPASDAVWTNRLLIIGARVIQYCYNDTFPGYGSVAGYRELLALRGKWVRSRPISFSPVYIEEPNPEEKTFFPGIWYLDDCHIVAAQTLSLLDILFTAYSPYIPRIGSALHLEMENVDEKLRTAALEICGIAISNK</sequence>
<dbReference type="RefSeq" id="XP_022405841.1">
    <property type="nucleotide sequence ID" value="XM_022549957.1"/>
</dbReference>
<dbReference type="Proteomes" id="UP000184300">
    <property type="component" value="Unassembled WGS sequence"/>
</dbReference>
<dbReference type="GO" id="GO:0003700">
    <property type="term" value="F:DNA-binding transcription factor activity"/>
    <property type="evidence" value="ECO:0007669"/>
    <property type="project" value="TreeGrafter"/>
</dbReference>
<protein>
    <recommendedName>
        <fullName evidence="5">Transcription factor domain-containing protein</fullName>
    </recommendedName>
</protein>
<proteinExistence type="predicted"/>
<dbReference type="PANTHER" id="PTHR37534">
    <property type="entry name" value="TRANSCRIPTIONAL ACTIVATOR PROTEIN UGA3"/>
    <property type="match status" value="1"/>
</dbReference>
<organism evidence="3 4">
    <name type="scientific">Aspergillus glaucus CBS 516.65</name>
    <dbReference type="NCBI Taxonomy" id="1160497"/>
    <lineage>
        <taxon>Eukaryota</taxon>
        <taxon>Fungi</taxon>
        <taxon>Dikarya</taxon>
        <taxon>Ascomycota</taxon>
        <taxon>Pezizomycotina</taxon>
        <taxon>Eurotiomycetes</taxon>
        <taxon>Eurotiomycetidae</taxon>
        <taxon>Eurotiales</taxon>
        <taxon>Aspergillaceae</taxon>
        <taxon>Aspergillus</taxon>
        <taxon>Aspergillus subgen. Aspergillus</taxon>
    </lineage>
</organism>